<reference evidence="1 2" key="1">
    <citation type="journal article" date="2013" name="ISME J.">
        <title>Comparative genomics of pathogenic lineages of Vibrio nigripulchritudo identifies virulence-associated traits.</title>
        <authorList>
            <person name="Goudenege D."/>
            <person name="Labreuche Y."/>
            <person name="Krin E."/>
            <person name="Ansquer D."/>
            <person name="Mangenot S."/>
            <person name="Calteau A."/>
            <person name="Medigue C."/>
            <person name="Mazel D."/>
            <person name="Polz M.F."/>
            <person name="Le Roux F."/>
        </authorList>
    </citation>
    <scope>NUCLEOTIDE SEQUENCE [LARGE SCALE GENOMIC DNA]</scope>
    <source>
        <strain evidence="1 2">SOn1</strain>
    </source>
</reference>
<dbReference type="Proteomes" id="UP000018211">
    <property type="component" value="Unassembled WGS sequence"/>
</dbReference>
<accession>A0AAV2VVF2</accession>
<dbReference type="EMBL" id="CAOF01000145">
    <property type="protein sequence ID" value="CCO48415.1"/>
    <property type="molecule type" value="Genomic_DNA"/>
</dbReference>
<name>A0AAV2VVF2_9VIBR</name>
<evidence type="ECO:0000313" key="1">
    <source>
        <dbReference type="EMBL" id="CCO48415.1"/>
    </source>
</evidence>
<protein>
    <submittedName>
        <fullName evidence="1">Uncharacterized protein</fullName>
    </submittedName>
</protein>
<organism evidence="1 2">
    <name type="scientific">Vibrio nigripulchritudo SOn1</name>
    <dbReference type="NCBI Taxonomy" id="1238450"/>
    <lineage>
        <taxon>Bacteria</taxon>
        <taxon>Pseudomonadati</taxon>
        <taxon>Pseudomonadota</taxon>
        <taxon>Gammaproteobacteria</taxon>
        <taxon>Vibrionales</taxon>
        <taxon>Vibrionaceae</taxon>
        <taxon>Vibrio</taxon>
    </lineage>
</organism>
<proteinExistence type="predicted"/>
<sequence length="58" mass="6877">MFALVGSGYCKDFNEAVRMTNAPVQIAEPEPKQSAKLRERFERFQELDRVLSQRREFR</sequence>
<comment type="caution">
    <text evidence="1">The sequence shown here is derived from an EMBL/GenBank/DDBJ whole genome shotgun (WGS) entry which is preliminary data.</text>
</comment>
<dbReference type="AlphaFoldDB" id="A0AAV2VVF2"/>
<gene>
    <name evidence="1" type="ORF">VIBNISOn1_520003</name>
</gene>
<evidence type="ECO:0000313" key="2">
    <source>
        <dbReference type="Proteomes" id="UP000018211"/>
    </source>
</evidence>
<dbReference type="Gene3D" id="3.30.420.40">
    <property type="match status" value="1"/>
</dbReference>